<organism evidence="4 5">
    <name type="scientific">Hansschlegelia plantiphila</name>
    <dbReference type="NCBI Taxonomy" id="374655"/>
    <lineage>
        <taxon>Bacteria</taxon>
        <taxon>Pseudomonadati</taxon>
        <taxon>Pseudomonadota</taxon>
        <taxon>Alphaproteobacteria</taxon>
        <taxon>Hyphomicrobiales</taxon>
        <taxon>Methylopilaceae</taxon>
        <taxon>Hansschlegelia</taxon>
    </lineage>
</organism>
<reference evidence="4" key="2">
    <citation type="submission" date="2023-01" db="EMBL/GenBank/DDBJ databases">
        <authorList>
            <person name="Sun Q."/>
            <person name="Evtushenko L."/>
        </authorList>
    </citation>
    <scope>NUCLEOTIDE SEQUENCE</scope>
    <source>
        <strain evidence="4">VKM B-2347</strain>
    </source>
</reference>
<dbReference type="RefSeq" id="WP_271169700.1">
    <property type="nucleotide sequence ID" value="NZ_BSFI01000022.1"/>
</dbReference>
<sequence length="312" mass="33082">MTSHVSGRAHLLRFFMRHAIKTRMHATPDIDRIRASMERVARFAPDRPKGVTVRKTVISGVAAEWSAPVATSTDRRILYLHGGGFVSGSPRTHRGIAGRLARGAAARVVVPDYRLAPEHPFPAALDDAAAVYRALLDHGVPPARIAVVGDSAGGNLTFALLLKLKAEGAPMPAAAVGMSPFVDMTGSGESLLTNAALDPLLHAAGFPSVVSAYAPGLDPANPLLSPLFGDLAGLPPCLIQCGSDEILLDDAVRLQRALEAAGVSAELEVWTQMPHVWQVFARLIPEAKTAIDRISQFLRARLGEGEHMGKAA</sequence>
<dbReference type="PANTHER" id="PTHR48081">
    <property type="entry name" value="AB HYDROLASE SUPERFAMILY PROTEIN C4A8.06C"/>
    <property type="match status" value="1"/>
</dbReference>
<feature type="domain" description="Alpha/beta hydrolase fold-3" evidence="3">
    <location>
        <begin position="77"/>
        <end position="278"/>
    </location>
</feature>
<comment type="caution">
    <text evidence="4">The sequence shown here is derived from an EMBL/GenBank/DDBJ whole genome shotgun (WGS) entry which is preliminary data.</text>
</comment>
<evidence type="ECO:0000259" key="3">
    <source>
        <dbReference type="Pfam" id="PF07859"/>
    </source>
</evidence>
<name>A0A9W6MWX8_9HYPH</name>
<evidence type="ECO:0000256" key="2">
    <source>
        <dbReference type="ARBA" id="ARBA00022801"/>
    </source>
</evidence>
<evidence type="ECO:0000256" key="1">
    <source>
        <dbReference type="ARBA" id="ARBA00010515"/>
    </source>
</evidence>
<gene>
    <name evidence="4" type="ORF">GCM10008179_31160</name>
</gene>
<dbReference type="Gene3D" id="3.40.50.1820">
    <property type="entry name" value="alpha/beta hydrolase"/>
    <property type="match status" value="1"/>
</dbReference>
<dbReference type="PROSITE" id="PS01173">
    <property type="entry name" value="LIPASE_GDXG_HIS"/>
    <property type="match status" value="1"/>
</dbReference>
<keyword evidence="2 4" id="KW-0378">Hydrolase</keyword>
<dbReference type="EMBL" id="BSFI01000022">
    <property type="protein sequence ID" value="GLK69478.1"/>
    <property type="molecule type" value="Genomic_DNA"/>
</dbReference>
<accession>A0A9W6MWX8</accession>
<dbReference type="Pfam" id="PF07859">
    <property type="entry name" value="Abhydrolase_3"/>
    <property type="match status" value="1"/>
</dbReference>
<keyword evidence="5" id="KW-1185">Reference proteome</keyword>
<dbReference type="InterPro" id="IPR013094">
    <property type="entry name" value="AB_hydrolase_3"/>
</dbReference>
<dbReference type="Proteomes" id="UP001143372">
    <property type="component" value="Unassembled WGS sequence"/>
</dbReference>
<dbReference type="InterPro" id="IPR029058">
    <property type="entry name" value="AB_hydrolase_fold"/>
</dbReference>
<dbReference type="SUPFAM" id="SSF53474">
    <property type="entry name" value="alpha/beta-Hydrolases"/>
    <property type="match status" value="1"/>
</dbReference>
<protein>
    <submittedName>
        <fullName evidence="4">Alpha/beta hydrolase</fullName>
    </submittedName>
</protein>
<proteinExistence type="inferred from homology"/>
<dbReference type="GO" id="GO:0004806">
    <property type="term" value="F:triacylglycerol lipase activity"/>
    <property type="evidence" value="ECO:0007669"/>
    <property type="project" value="TreeGrafter"/>
</dbReference>
<evidence type="ECO:0000313" key="4">
    <source>
        <dbReference type="EMBL" id="GLK69478.1"/>
    </source>
</evidence>
<evidence type="ECO:0000313" key="5">
    <source>
        <dbReference type="Proteomes" id="UP001143372"/>
    </source>
</evidence>
<dbReference type="AlphaFoldDB" id="A0A9W6MWX8"/>
<dbReference type="InterPro" id="IPR002168">
    <property type="entry name" value="Lipase_GDXG_HIS_AS"/>
</dbReference>
<reference evidence="4" key="1">
    <citation type="journal article" date="2014" name="Int. J. Syst. Evol. Microbiol.">
        <title>Complete genome sequence of Corynebacterium casei LMG S-19264T (=DSM 44701T), isolated from a smear-ripened cheese.</title>
        <authorList>
            <consortium name="US DOE Joint Genome Institute (JGI-PGF)"/>
            <person name="Walter F."/>
            <person name="Albersmeier A."/>
            <person name="Kalinowski J."/>
            <person name="Ruckert C."/>
        </authorList>
    </citation>
    <scope>NUCLEOTIDE SEQUENCE</scope>
    <source>
        <strain evidence="4">VKM B-2347</strain>
    </source>
</reference>
<dbReference type="InterPro" id="IPR050300">
    <property type="entry name" value="GDXG_lipolytic_enzyme"/>
</dbReference>
<comment type="similarity">
    <text evidence="1">Belongs to the 'GDXG' lipolytic enzyme family.</text>
</comment>
<dbReference type="PANTHER" id="PTHR48081:SF30">
    <property type="entry name" value="ACETYL-HYDROLASE LIPR-RELATED"/>
    <property type="match status" value="1"/>
</dbReference>